<dbReference type="Proteomes" id="UP000737171">
    <property type="component" value="Unassembled WGS sequence"/>
</dbReference>
<dbReference type="InterPro" id="IPR041854">
    <property type="entry name" value="BFD-like_2Fe2S-bd_dom_sf"/>
</dbReference>
<dbReference type="Gene3D" id="3.10.20.440">
    <property type="entry name" value="2Fe-2S iron-sulphur cluster binding domain, sarcosine oxidase, alpha subunit, N-terminal domain"/>
    <property type="match status" value="1"/>
</dbReference>
<dbReference type="PANTHER" id="PTHR43757">
    <property type="entry name" value="AMINOMETHYLTRANSFERASE"/>
    <property type="match status" value="1"/>
</dbReference>
<dbReference type="InterPro" id="IPR042204">
    <property type="entry name" value="2Fe-2S-bd_N"/>
</dbReference>
<reference evidence="8 9" key="1">
    <citation type="submission" date="2020-05" db="EMBL/GenBank/DDBJ databases">
        <title>Aquincola sp. isolate from soil.</title>
        <authorList>
            <person name="Han J."/>
            <person name="Kim D.-U."/>
        </authorList>
    </citation>
    <scope>NUCLEOTIDE SEQUENCE [LARGE SCALE GENOMIC DNA]</scope>
    <source>
        <strain evidence="8 9">S2</strain>
    </source>
</reference>
<dbReference type="Gene3D" id="1.10.10.1100">
    <property type="entry name" value="BFD-like [2Fe-2S]-binding domain"/>
    <property type="match status" value="1"/>
</dbReference>
<comment type="caution">
    <text evidence="8">The sequence shown here is derived from an EMBL/GenBank/DDBJ whole genome shotgun (WGS) entry which is preliminary data.</text>
</comment>
<name>A0ABX2EUY5_9BURK</name>
<dbReference type="SUPFAM" id="SSF51905">
    <property type="entry name" value="FAD/NAD(P)-binding domain"/>
    <property type="match status" value="1"/>
</dbReference>
<feature type="compositionally biased region" description="Gly residues" evidence="3">
    <location>
        <begin position="30"/>
        <end position="43"/>
    </location>
</feature>
<dbReference type="Pfam" id="PF08669">
    <property type="entry name" value="GCV_T_C"/>
    <property type="match status" value="1"/>
</dbReference>
<dbReference type="NCBIfam" id="TIGR01372">
    <property type="entry name" value="soxA"/>
    <property type="match status" value="1"/>
</dbReference>
<sequence length="1042" mass="112173">MDAQQRLPQGVRGEAAHRQLCNRRQLDAGRGQGKVPGRGGGIVSGQRVPVPGARIDTSRTIHFRFDGRDYAAHPGDTLASALLANGVRRLARSFKYGRPRGIVGAGSEEPNALVQAGVGAWTVPNVKATQAELYEGFVAQPTSGWPSLAFDWKAALGIAGRFMPAGFYSKTFKWPRALWPAYEAVIRKLAGFGRAPELPDPEHYDHLHHHVDVLVVGGGACGLLAALQAGRAGLKTLLVDEQAEFGGWLLSDPYAQIEGRDGAAFIRASLAALSAMPQVSCLARTTAFGLYDQNLVQAVELVQDHLAPAQRNAALPRQRLHKIRAKQVVLATGAIERPLVFGNNDRPGVMTVSAAQTYLQRYGVRVGERVLICGSSDLVYDAAELLVAAGARVTVADVRPLSRAPRPVAGLRVLAGHGIAEVTGRGEVRAARLVRLHHERDDVIGDGPLVECDVVLSSGGLSPTVHLFCHDGSRPRWDEAVAAFVAPREGREGVACAGAVTGAFELADALAQTTEAMQRVIHDLERPDVLVSPHATRRPRQPARPMFRLPDGKAEGAGATAFVDYQNDVTAADIVLAVRENWQSIEHVKRYTALGFGTDQGKLSNINGVAITARTLRRPVAEVGTTTYRPAYTPVTLGALAGAMQGDTFDPRRTTAIHAAHVARGAEFEPVGQWLRPWYFPQPGEAIHTAVARECRAARQGVAVMDASTLGKIQIDGPDAREFLNRIYANAWSQLAPGKCRYGLMLDENGMVMDDGVTACIHDTQFYMTTTTGGAARVLAWLERWHQTEWPELRVWMTSVTDHWSTVAVVGPKARAVLARLVSDVDLSAEAFKFMDWRRGTAAGLAARIFRISFSGELAYEINVESGFGHYLWEAVMTAGAEFGITPYGTETMHVLRAEKGFIIVGQDTDGSVSPIDLGMGWAVGMKKPFSFLGKRSLARSDTARADRKQLVGLLPVDANEVLAEGAQILETPHTDAPAAMLGHVSSSYHSAFLGRSFAMALVAGGAQRTGQTLYACARGKLTPVTVASSVFVDPKGEHQNV</sequence>
<keyword evidence="9" id="KW-1185">Reference proteome</keyword>
<comment type="similarity">
    <text evidence="1">Belongs to the GcvT family.</text>
</comment>
<evidence type="ECO:0000259" key="7">
    <source>
        <dbReference type="Pfam" id="PF17806"/>
    </source>
</evidence>
<dbReference type="InterPro" id="IPR006222">
    <property type="entry name" value="GCVT_N"/>
</dbReference>
<evidence type="ECO:0000259" key="4">
    <source>
        <dbReference type="Pfam" id="PF01571"/>
    </source>
</evidence>
<evidence type="ECO:0000256" key="2">
    <source>
        <dbReference type="ARBA" id="ARBA00023002"/>
    </source>
</evidence>
<protein>
    <submittedName>
        <fullName evidence="8">Sarcosine oxidase subunit alpha family protein</fullName>
    </submittedName>
</protein>
<dbReference type="SUPFAM" id="SSF103025">
    <property type="entry name" value="Folate-binding domain"/>
    <property type="match status" value="1"/>
</dbReference>
<evidence type="ECO:0000313" key="8">
    <source>
        <dbReference type="EMBL" id="NRF72295.1"/>
    </source>
</evidence>
<feature type="domain" description="FAD/NAD(P)-binding" evidence="5">
    <location>
        <begin position="212"/>
        <end position="471"/>
    </location>
</feature>
<dbReference type="Pfam" id="PF13510">
    <property type="entry name" value="Fer2_4"/>
    <property type="match status" value="1"/>
</dbReference>
<organism evidence="8 9">
    <name type="scientific">Pseudaquabacterium terrae</name>
    <dbReference type="NCBI Taxonomy" id="2732868"/>
    <lineage>
        <taxon>Bacteria</taxon>
        <taxon>Pseudomonadati</taxon>
        <taxon>Pseudomonadota</taxon>
        <taxon>Betaproteobacteria</taxon>
        <taxon>Burkholderiales</taxon>
        <taxon>Sphaerotilaceae</taxon>
        <taxon>Pseudaquabacterium</taxon>
    </lineage>
</organism>
<dbReference type="InterPro" id="IPR028896">
    <property type="entry name" value="GcvT/YgfZ/DmdA"/>
</dbReference>
<keyword evidence="2" id="KW-0560">Oxidoreductase</keyword>
<evidence type="ECO:0000259" key="6">
    <source>
        <dbReference type="Pfam" id="PF08669"/>
    </source>
</evidence>
<accession>A0ABX2EUY5</accession>
<dbReference type="Gene3D" id="3.30.1360.120">
    <property type="entry name" value="Probable tRNA modification gtpase trme, domain 1"/>
    <property type="match status" value="1"/>
</dbReference>
<dbReference type="InterPro" id="IPR013977">
    <property type="entry name" value="GcvT_C"/>
</dbReference>
<evidence type="ECO:0000313" key="9">
    <source>
        <dbReference type="Proteomes" id="UP000737171"/>
    </source>
</evidence>
<dbReference type="Gene3D" id="3.50.50.60">
    <property type="entry name" value="FAD/NAD(P)-binding domain"/>
    <property type="match status" value="3"/>
</dbReference>
<dbReference type="InterPro" id="IPR041117">
    <property type="entry name" value="SoxA_A3"/>
</dbReference>
<feature type="domain" description="SoxA A3" evidence="7">
    <location>
        <begin position="561"/>
        <end position="642"/>
    </location>
</feature>
<dbReference type="InterPro" id="IPR006277">
    <property type="entry name" value="Sarcosine_oxidase_asu"/>
</dbReference>
<dbReference type="InterPro" id="IPR029043">
    <property type="entry name" value="GcvT/YgfZ_C"/>
</dbReference>
<dbReference type="Pfam" id="PF17806">
    <property type="entry name" value="SO_alpha_A3"/>
    <property type="match status" value="1"/>
</dbReference>
<proteinExistence type="inferred from homology"/>
<evidence type="ECO:0000256" key="1">
    <source>
        <dbReference type="ARBA" id="ARBA00008609"/>
    </source>
</evidence>
<dbReference type="PANTHER" id="PTHR43757:SF2">
    <property type="entry name" value="AMINOMETHYLTRANSFERASE, MITOCHONDRIAL"/>
    <property type="match status" value="1"/>
</dbReference>
<evidence type="ECO:0000259" key="5">
    <source>
        <dbReference type="Pfam" id="PF07992"/>
    </source>
</evidence>
<feature type="domain" description="Aminomethyltransferase C-terminal" evidence="6">
    <location>
        <begin position="949"/>
        <end position="1034"/>
    </location>
</feature>
<dbReference type="SUPFAM" id="SSF101790">
    <property type="entry name" value="Aminomethyltransferase beta-barrel domain"/>
    <property type="match status" value="1"/>
</dbReference>
<dbReference type="Pfam" id="PF01571">
    <property type="entry name" value="GCV_T"/>
    <property type="match status" value="1"/>
</dbReference>
<gene>
    <name evidence="8" type="ORF">HLB44_35485</name>
</gene>
<dbReference type="InterPro" id="IPR036188">
    <property type="entry name" value="FAD/NAD-bd_sf"/>
</dbReference>
<dbReference type="InterPro" id="IPR027266">
    <property type="entry name" value="TrmE/GcvT-like"/>
</dbReference>
<feature type="region of interest" description="Disordered" evidence="3">
    <location>
        <begin position="23"/>
        <end position="49"/>
    </location>
</feature>
<evidence type="ECO:0000256" key="3">
    <source>
        <dbReference type="SAM" id="MobiDB-lite"/>
    </source>
</evidence>
<feature type="domain" description="GCVT N-terminal" evidence="4">
    <location>
        <begin position="657"/>
        <end position="928"/>
    </location>
</feature>
<dbReference type="InterPro" id="IPR023753">
    <property type="entry name" value="FAD/NAD-binding_dom"/>
</dbReference>
<dbReference type="PIRSF" id="PIRSF037980">
    <property type="entry name" value="SoxA"/>
    <property type="match status" value="1"/>
</dbReference>
<dbReference type="EMBL" id="JABRWJ010000022">
    <property type="protein sequence ID" value="NRF72295.1"/>
    <property type="molecule type" value="Genomic_DNA"/>
</dbReference>
<dbReference type="Pfam" id="PF07992">
    <property type="entry name" value="Pyr_redox_2"/>
    <property type="match status" value="1"/>
</dbReference>
<dbReference type="PRINTS" id="PR00368">
    <property type="entry name" value="FADPNR"/>
</dbReference>
<dbReference type="PRINTS" id="PR00411">
    <property type="entry name" value="PNDRDTASEI"/>
</dbReference>